<keyword evidence="1" id="KW-0472">Membrane</keyword>
<feature type="transmembrane region" description="Helical" evidence="1">
    <location>
        <begin position="35"/>
        <end position="59"/>
    </location>
</feature>
<organism evidence="2 3">
    <name type="scientific">Motilimonas pumila</name>
    <dbReference type="NCBI Taxonomy" id="2303987"/>
    <lineage>
        <taxon>Bacteria</taxon>
        <taxon>Pseudomonadati</taxon>
        <taxon>Pseudomonadota</taxon>
        <taxon>Gammaproteobacteria</taxon>
        <taxon>Alteromonadales</taxon>
        <taxon>Alteromonadales genera incertae sedis</taxon>
        <taxon>Motilimonas</taxon>
    </lineage>
</organism>
<comment type="caution">
    <text evidence="2">The sequence shown here is derived from an EMBL/GenBank/DDBJ whole genome shotgun (WGS) entry which is preliminary data.</text>
</comment>
<evidence type="ECO:0000313" key="2">
    <source>
        <dbReference type="EMBL" id="RJG40039.1"/>
    </source>
</evidence>
<evidence type="ECO:0000256" key="1">
    <source>
        <dbReference type="SAM" id="Phobius"/>
    </source>
</evidence>
<gene>
    <name evidence="2" type="ORF">D1Z90_17380</name>
</gene>
<sequence>MQHIYCKCFFATNKGCLKGVSKCASTIFQLMPFNAAVKFFFCFGALLTFLAEAFFNALLRFRLLLRATVLGYNTRLQQRESGQGVAIICLGRQSLSR</sequence>
<name>A0A418YAQ0_9GAMM</name>
<dbReference type="Proteomes" id="UP000283255">
    <property type="component" value="Unassembled WGS sequence"/>
</dbReference>
<keyword evidence="1" id="KW-1133">Transmembrane helix</keyword>
<keyword evidence="3" id="KW-1185">Reference proteome</keyword>
<reference evidence="2 3" key="2">
    <citation type="submission" date="2019-01" db="EMBL/GenBank/DDBJ databases">
        <title>Motilimonas pumilus sp. nov., isolated from the gut of sea cucumber (Apostichopus japonicus).</title>
        <authorList>
            <person name="Wang F.-Q."/>
            <person name="Ren L.-H."/>
            <person name="Lin Y.-W."/>
            <person name="Sun G.-H."/>
            <person name="Du Z.-J."/>
            <person name="Zhao J.-X."/>
            <person name="Liu X.-J."/>
            <person name="Liu L.-J."/>
        </authorList>
    </citation>
    <scope>NUCLEOTIDE SEQUENCE [LARGE SCALE GENOMIC DNA]</scope>
    <source>
        <strain evidence="2 3">PLHSC7-2</strain>
    </source>
</reference>
<protein>
    <submittedName>
        <fullName evidence="2">Uncharacterized protein</fullName>
    </submittedName>
</protein>
<proteinExistence type="predicted"/>
<reference evidence="2 3" key="1">
    <citation type="submission" date="2018-09" db="EMBL/GenBank/DDBJ databases">
        <authorList>
            <person name="Wang F."/>
        </authorList>
    </citation>
    <scope>NUCLEOTIDE SEQUENCE [LARGE SCALE GENOMIC DNA]</scope>
    <source>
        <strain evidence="2 3">PLHSC7-2</strain>
    </source>
</reference>
<dbReference type="EMBL" id="QZCH01000030">
    <property type="protein sequence ID" value="RJG40039.1"/>
    <property type="molecule type" value="Genomic_DNA"/>
</dbReference>
<evidence type="ECO:0000313" key="3">
    <source>
        <dbReference type="Proteomes" id="UP000283255"/>
    </source>
</evidence>
<accession>A0A418YAQ0</accession>
<keyword evidence="1" id="KW-0812">Transmembrane</keyword>
<dbReference type="AlphaFoldDB" id="A0A418YAQ0"/>